<proteinExistence type="inferred from homology"/>
<evidence type="ECO:0000256" key="5">
    <source>
        <dbReference type="ARBA" id="ARBA00023242"/>
    </source>
</evidence>
<protein>
    <recommendedName>
        <fullName evidence="3">tRNA (adenine(58)-N(1))-methyltransferase non-catalytic subunit TRM6</fullName>
    </recommendedName>
    <alternativeName>
        <fullName evidence="6">tRNA(m1A58)-methyltransferase subunit TRM6</fullName>
    </alternativeName>
</protein>
<feature type="compositionally biased region" description="Low complexity" evidence="7">
    <location>
        <begin position="285"/>
        <end position="300"/>
    </location>
</feature>
<dbReference type="RefSeq" id="XP_018186105.1">
    <property type="nucleotide sequence ID" value="XM_018336232.1"/>
</dbReference>
<evidence type="ECO:0000313" key="9">
    <source>
        <dbReference type="Proteomes" id="UP000076632"/>
    </source>
</evidence>
<feature type="compositionally biased region" description="Low complexity" evidence="7">
    <location>
        <begin position="314"/>
        <end position="334"/>
    </location>
</feature>
<sequence>MHSSIKPYSYLALRLPSETLKIVQLVPNAVISIGKYGTFQANHLLGRPYNLTYEIVDDIKSQQHGGLRVVPASELHAEVLADGTATPTVEGEEDRPETGEEYEVVGEDGEVIMRTNRQTIDDPTSQKMTFEEIEALKKEGSGAGKDLIAKLLSSHSAIDQKTAFSLAKYTLRKTRKYARRFTVLPLDIPLFTEWLLAEKEPMRSLDLRDELIGLIGSWANIRCSASEPQVLEDGISKVGGGRWLVVDETGGLIVAAMAERLGILYPPEEDDSDSDSESEEPENPAPTTTAAATGNSASTTATQEAINDDVDMTAPEPAEAPSASAPASAPAPSRQPHHHHHHHPVPQSATRNTLTLLHANAQPNLSLLKYFLFDASTPSPSHPLHDHLKMLSWLQLLSPEDDNGYTEPERVPDDIIKTWKSGKRGTYFRKRRRWERIRAVVDETRAGGFDGLIVASVMNPVTILQHTLPLLRGAAQVVVYSPTVEPLTELADCFSTARRTAFVTMQAEATMDDQSISKDDFPINPTLLLAPSIQTSRVREYQVLPGRTHPLMTSRGNSEGYVFTGTRVLPAEGKVEARGKNKRRKLVGERSSETPA</sequence>
<evidence type="ECO:0000256" key="1">
    <source>
        <dbReference type="ARBA" id="ARBA00004123"/>
    </source>
</evidence>
<dbReference type="STRING" id="1328760.A0A165AIS8"/>
<comment type="subcellular location">
    <subcellularLocation>
        <location evidence="1">Nucleus</location>
    </subcellularLocation>
</comment>
<feature type="region of interest" description="Disordered" evidence="7">
    <location>
        <begin position="573"/>
        <end position="596"/>
    </location>
</feature>
<evidence type="ECO:0000256" key="4">
    <source>
        <dbReference type="ARBA" id="ARBA00022694"/>
    </source>
</evidence>
<keyword evidence="4" id="KW-0819">tRNA processing</keyword>
<accession>A0A165AIS8</accession>
<name>A0A165AIS8_XYLHT</name>
<feature type="region of interest" description="Disordered" evidence="7">
    <location>
        <begin position="265"/>
        <end position="300"/>
    </location>
</feature>
<evidence type="ECO:0000256" key="6">
    <source>
        <dbReference type="ARBA" id="ARBA00032319"/>
    </source>
</evidence>
<dbReference type="InterPro" id="IPR017423">
    <property type="entry name" value="TRM6"/>
</dbReference>
<dbReference type="GO" id="GO:0005634">
    <property type="term" value="C:nucleus"/>
    <property type="evidence" value="ECO:0007669"/>
    <property type="project" value="UniProtKB-SubCell"/>
</dbReference>
<evidence type="ECO:0000256" key="3">
    <source>
        <dbReference type="ARBA" id="ARBA00021704"/>
    </source>
</evidence>
<keyword evidence="9" id="KW-1185">Reference proteome</keyword>
<dbReference type="GeneID" id="28901369"/>
<feature type="region of interest" description="Disordered" evidence="7">
    <location>
        <begin position="312"/>
        <end position="350"/>
    </location>
</feature>
<evidence type="ECO:0000256" key="2">
    <source>
        <dbReference type="ARBA" id="ARBA00008320"/>
    </source>
</evidence>
<dbReference type="GO" id="GO:0030488">
    <property type="term" value="P:tRNA methylation"/>
    <property type="evidence" value="ECO:0007669"/>
    <property type="project" value="InterPro"/>
</dbReference>
<dbReference type="FunCoup" id="A0A165AIS8">
    <property type="interactions" value="921"/>
</dbReference>
<dbReference type="Pfam" id="PF04189">
    <property type="entry name" value="Gcd10p"/>
    <property type="match status" value="1"/>
</dbReference>
<comment type="similarity">
    <text evidence="2">Belongs to the TRM6/GCD10 family.</text>
</comment>
<dbReference type="OMA" id="EGYIFHA"/>
<dbReference type="PANTHER" id="PTHR12945">
    <property type="entry name" value="TRANSLATION INITIATION FACTOR EIF3-RELATED"/>
    <property type="match status" value="1"/>
</dbReference>
<organism evidence="8 9">
    <name type="scientific">Xylona heveae (strain CBS 132557 / TC161)</name>
    <dbReference type="NCBI Taxonomy" id="1328760"/>
    <lineage>
        <taxon>Eukaryota</taxon>
        <taxon>Fungi</taxon>
        <taxon>Dikarya</taxon>
        <taxon>Ascomycota</taxon>
        <taxon>Pezizomycotina</taxon>
        <taxon>Xylonomycetes</taxon>
        <taxon>Xylonales</taxon>
        <taxon>Xylonaceae</taxon>
        <taxon>Xylona</taxon>
    </lineage>
</organism>
<reference evidence="8 9" key="1">
    <citation type="journal article" date="2016" name="Fungal Biol.">
        <title>The genome of Xylona heveae provides a window into fungal endophytism.</title>
        <authorList>
            <person name="Gazis R."/>
            <person name="Kuo A."/>
            <person name="Riley R."/>
            <person name="LaButti K."/>
            <person name="Lipzen A."/>
            <person name="Lin J."/>
            <person name="Amirebrahimi M."/>
            <person name="Hesse C.N."/>
            <person name="Spatafora J.W."/>
            <person name="Henrissat B."/>
            <person name="Hainaut M."/>
            <person name="Grigoriev I.V."/>
            <person name="Hibbett D.S."/>
        </authorList>
    </citation>
    <scope>NUCLEOTIDE SEQUENCE [LARGE SCALE GENOMIC DNA]</scope>
    <source>
        <strain evidence="8 9">TC161</strain>
    </source>
</reference>
<dbReference type="AlphaFoldDB" id="A0A165AIS8"/>
<evidence type="ECO:0000313" key="8">
    <source>
        <dbReference type="EMBL" id="KZF20550.1"/>
    </source>
</evidence>
<dbReference type="EMBL" id="KV407462">
    <property type="protein sequence ID" value="KZF20550.1"/>
    <property type="molecule type" value="Genomic_DNA"/>
</dbReference>
<dbReference type="Proteomes" id="UP000076632">
    <property type="component" value="Unassembled WGS sequence"/>
</dbReference>
<feature type="compositionally biased region" description="Basic residues" evidence="7">
    <location>
        <begin position="335"/>
        <end position="344"/>
    </location>
</feature>
<dbReference type="GO" id="GO:0031515">
    <property type="term" value="C:tRNA (m1A) methyltransferase complex"/>
    <property type="evidence" value="ECO:0007669"/>
    <property type="project" value="InterPro"/>
</dbReference>
<evidence type="ECO:0000256" key="7">
    <source>
        <dbReference type="SAM" id="MobiDB-lite"/>
    </source>
</evidence>
<dbReference type="PANTHER" id="PTHR12945:SF0">
    <property type="entry name" value="TRNA (ADENINE(58)-N(1))-METHYLTRANSFERASE NON-CATALYTIC SUBUNIT TRM6"/>
    <property type="match status" value="1"/>
</dbReference>
<dbReference type="OrthoDB" id="10254665at2759"/>
<dbReference type="InParanoid" id="A0A165AIS8"/>
<gene>
    <name evidence="8" type="ORF">L228DRAFT_284515</name>
</gene>
<keyword evidence="5" id="KW-0539">Nucleus</keyword>
<feature type="compositionally biased region" description="Basic and acidic residues" evidence="7">
    <location>
        <begin position="586"/>
        <end position="596"/>
    </location>
</feature>
<feature type="compositionally biased region" description="Acidic residues" evidence="7">
    <location>
        <begin position="267"/>
        <end position="282"/>
    </location>
</feature>